<accession>A0A4Z0W2M9</accession>
<gene>
    <name evidence="4" type="ORF">E4650_03640</name>
</gene>
<evidence type="ECO:0000313" key="4">
    <source>
        <dbReference type="EMBL" id="TGG89293.1"/>
    </source>
</evidence>
<keyword evidence="1" id="KW-0285">Flavoprotein</keyword>
<dbReference type="Pfam" id="PF00724">
    <property type="entry name" value="Oxidored_FMN"/>
    <property type="match status" value="1"/>
</dbReference>
<dbReference type="RefSeq" id="WP_135402648.1">
    <property type="nucleotide sequence ID" value="NZ_SRME01000001.1"/>
</dbReference>
<dbReference type="OrthoDB" id="9772736at2"/>
<dbReference type="GO" id="GO:0010181">
    <property type="term" value="F:FMN binding"/>
    <property type="evidence" value="ECO:0007669"/>
    <property type="project" value="InterPro"/>
</dbReference>
<dbReference type="CDD" id="cd04735">
    <property type="entry name" value="OYE_like_4_FMN"/>
    <property type="match status" value="1"/>
</dbReference>
<dbReference type="Gene3D" id="3.20.20.70">
    <property type="entry name" value="Aldolase class I"/>
    <property type="match status" value="1"/>
</dbReference>
<reference evidence="4 5" key="1">
    <citation type="submission" date="2019-04" db="EMBL/GenBank/DDBJ databases">
        <title>Draft genome sequence data and analysis of a Fermenting Bacterium, Geotoga petraea strain HO-Geo1, isolated from heavy-oil petroleum reservoir in Russia.</title>
        <authorList>
            <person name="Grouzdev D.S."/>
            <person name="Semenova E.M."/>
            <person name="Sokolova D.S."/>
            <person name="Tourova T.P."/>
            <person name="Poltaraus A.B."/>
            <person name="Nazina T.N."/>
        </authorList>
    </citation>
    <scope>NUCLEOTIDE SEQUENCE [LARGE SCALE GENOMIC DNA]</scope>
    <source>
        <strain evidence="4 5">HO-Geo1</strain>
    </source>
</reference>
<dbReference type="InterPro" id="IPR051799">
    <property type="entry name" value="NADH_flavin_oxidoreductase"/>
</dbReference>
<proteinExistence type="predicted"/>
<dbReference type="Proteomes" id="UP000297288">
    <property type="component" value="Unassembled WGS sequence"/>
</dbReference>
<dbReference type="GO" id="GO:0016491">
    <property type="term" value="F:oxidoreductase activity"/>
    <property type="evidence" value="ECO:0007669"/>
    <property type="project" value="UniProtKB-KW"/>
</dbReference>
<dbReference type="InterPro" id="IPR013785">
    <property type="entry name" value="Aldolase_TIM"/>
</dbReference>
<feature type="domain" description="NADH:flavin oxidoreductase/NADH oxidase N-terminal" evidence="3">
    <location>
        <begin position="7"/>
        <end position="331"/>
    </location>
</feature>
<dbReference type="AlphaFoldDB" id="A0A4Z0W2M9"/>
<protein>
    <submittedName>
        <fullName evidence="4">NADH-dependent flavin oxidoreductase</fullName>
    </submittedName>
</protein>
<evidence type="ECO:0000313" key="5">
    <source>
        <dbReference type="Proteomes" id="UP000297288"/>
    </source>
</evidence>
<evidence type="ECO:0000256" key="2">
    <source>
        <dbReference type="ARBA" id="ARBA00023002"/>
    </source>
</evidence>
<evidence type="ECO:0000259" key="3">
    <source>
        <dbReference type="Pfam" id="PF00724"/>
    </source>
</evidence>
<dbReference type="PANTHER" id="PTHR43656:SF2">
    <property type="entry name" value="BINDING OXIDOREDUCTASE, PUTATIVE (AFU_ORTHOLOGUE AFUA_2G08260)-RELATED"/>
    <property type="match status" value="1"/>
</dbReference>
<name>A0A4Z0W2M9_9BACT</name>
<dbReference type="PANTHER" id="PTHR43656">
    <property type="entry name" value="BINDING OXIDOREDUCTASE, PUTATIVE (AFU_ORTHOLOGUE AFUA_2G08260)-RELATED"/>
    <property type="match status" value="1"/>
</dbReference>
<organism evidence="4 5">
    <name type="scientific">Geotoga petraea</name>
    <dbReference type="NCBI Taxonomy" id="28234"/>
    <lineage>
        <taxon>Bacteria</taxon>
        <taxon>Thermotogati</taxon>
        <taxon>Thermotogota</taxon>
        <taxon>Thermotogae</taxon>
        <taxon>Petrotogales</taxon>
        <taxon>Petrotogaceae</taxon>
        <taxon>Geotoga</taxon>
    </lineage>
</organism>
<dbReference type="InterPro" id="IPR001155">
    <property type="entry name" value="OxRdtase_FMN_N"/>
</dbReference>
<dbReference type="SUPFAM" id="SSF51395">
    <property type="entry name" value="FMN-linked oxidoreductases"/>
    <property type="match status" value="1"/>
</dbReference>
<keyword evidence="2" id="KW-0560">Oxidoreductase</keyword>
<sequence>MSFYDKFTFKNGVELKNKLAMSPMTTYSGNKDGTISDQELTYYSERSKEVGMIITGTTFMQENGQGFENQFYAGNDDYIPSLERLSKAIKQHGAKAILQIFHAGRMSKPGLKENQDIVSASNIPAERENAPIPRELKDEEIQEIIKSFYEVTIRAIKAGFDGVEIHGANTYLIQQFFSPHSNRRIDKWGGNTFKRLKFPLKVVDSVIQAKNDMKKDDFIIGYRFSPEERENPGITLEDTKILVDKLCEKELDYLHISLGKYNQTSIREENNKITGKEILKVINGRVPLIGVGSIFSEEDLEKAEEIGYDLIAIGRGLLIEPKVITTLKNEKEIQKIIDKNNTTLPDNLLEKITKHQKSYGITIK</sequence>
<comment type="caution">
    <text evidence="4">The sequence shown here is derived from an EMBL/GenBank/DDBJ whole genome shotgun (WGS) entry which is preliminary data.</text>
</comment>
<dbReference type="EMBL" id="SRME01000001">
    <property type="protein sequence ID" value="TGG89293.1"/>
    <property type="molecule type" value="Genomic_DNA"/>
</dbReference>
<evidence type="ECO:0000256" key="1">
    <source>
        <dbReference type="ARBA" id="ARBA00022630"/>
    </source>
</evidence>